<reference evidence="2 3" key="1">
    <citation type="submission" date="2018-11" db="EMBL/GenBank/DDBJ databases">
        <title>Genome sequencing of Paenibacillus lentus DSM25539(T).</title>
        <authorList>
            <person name="Kook J.-K."/>
            <person name="Park S.-N."/>
            <person name="Lim Y.K."/>
        </authorList>
    </citation>
    <scope>NUCLEOTIDE SEQUENCE [LARGE SCALE GENOMIC DNA]</scope>
    <source>
        <strain evidence="2 3">DSM 25539</strain>
    </source>
</reference>
<dbReference type="RefSeq" id="WP_125080921.1">
    <property type="nucleotide sequence ID" value="NZ_CP034248.1"/>
</dbReference>
<evidence type="ECO:0000259" key="1">
    <source>
        <dbReference type="Pfam" id="PF04233"/>
    </source>
</evidence>
<evidence type="ECO:0000313" key="3">
    <source>
        <dbReference type="Proteomes" id="UP000273145"/>
    </source>
</evidence>
<keyword evidence="3" id="KW-1185">Reference proteome</keyword>
<organism evidence="2 3">
    <name type="scientific">Paenibacillus lentus</name>
    <dbReference type="NCBI Taxonomy" id="1338368"/>
    <lineage>
        <taxon>Bacteria</taxon>
        <taxon>Bacillati</taxon>
        <taxon>Bacillota</taxon>
        <taxon>Bacilli</taxon>
        <taxon>Bacillales</taxon>
        <taxon>Paenibacillaceae</taxon>
        <taxon>Paenibacillus</taxon>
    </lineage>
</organism>
<dbReference type="OrthoDB" id="9765386at2"/>
<protein>
    <recommendedName>
        <fullName evidence="1">Phage head morphogenesis domain-containing protein</fullName>
    </recommendedName>
</protein>
<name>A0A3S8RP80_9BACL</name>
<proteinExistence type="predicted"/>
<dbReference type="AlphaFoldDB" id="A0A3S8RP80"/>
<gene>
    <name evidence="2" type="ORF">EIM92_00050</name>
</gene>
<dbReference type="EMBL" id="CP034248">
    <property type="protein sequence ID" value="AZK44784.1"/>
    <property type="molecule type" value="Genomic_DNA"/>
</dbReference>
<evidence type="ECO:0000313" key="2">
    <source>
        <dbReference type="EMBL" id="AZK44784.1"/>
    </source>
</evidence>
<dbReference type="InterPro" id="IPR006528">
    <property type="entry name" value="Phage_head_morphogenesis_dom"/>
</dbReference>
<feature type="domain" description="Phage head morphogenesis" evidence="1">
    <location>
        <begin position="198"/>
        <end position="303"/>
    </location>
</feature>
<dbReference type="Pfam" id="PF04233">
    <property type="entry name" value="Phage_Mu_F"/>
    <property type="match status" value="1"/>
</dbReference>
<dbReference type="Proteomes" id="UP000273145">
    <property type="component" value="Chromosome"/>
</dbReference>
<sequence>MTKRNYWEDRFNRLQEAQLMKGQTYYYEVEEQYIKASAEIEKEIAVWYQRFASNNEISLVEAKRLLNSKELKEFKWDVTDYIKYGEENELNQRWMKELENASARVHISRLEALKIQTQHQIEVLYGNQVDGIDRLVRDIYSEGYYHTAYEIQRGFNVGYDLHSFDSKQLEQVISKPWTADGLTFKDRCWTSKQQLVNSVHTELTQAIIRGDSPSKAINAIAKEFNVSKNRAARLIMTESAFFASVAQKDCFNELNVEKYEIVATLDSNTSKVCQGLDGQIFAMQDYQVSVTAPPFHAWCRTVFVPYFDDDFEGERAATDKDGKTYYVPRTMKYEDWKNSFVNGGSKDGLKEVDPNKVFKDKETEIQALKKSIMDKHDAILKADIHKVELEQILSNHGSEQLNLYDKLSDRFKDNDYYYKVSGAAYYPGQQVIKMNIENNQWERLVGSNYTGAWHTKFHEEFHQLDHILSQTPFAYLDDGTISPYKNMHKAFTRTDTVIGARMINAIDDDVLLTVNNAIKWYNKIEGLSIKPLKNLDRISSEAYTATIRYLKTTYNTQKARTQISMFTDAMGLTTKNRLNPHGNGFWGHDAAYNKDRGKDGATSETWATFGALFYTADDETLSVIKTLMPNTWKTYSSVMNDLLDYAIQNDITYS</sequence>
<dbReference type="NCBIfam" id="TIGR01641">
    <property type="entry name" value="phageSPP1_gp7"/>
    <property type="match status" value="1"/>
</dbReference>
<accession>A0A3S8RP80</accession>
<dbReference type="KEGG" id="plen:EIM92_00050"/>